<evidence type="ECO:0000256" key="6">
    <source>
        <dbReference type="ARBA" id="ARBA00022833"/>
    </source>
</evidence>
<dbReference type="OrthoDB" id="10050330at2759"/>
<evidence type="ECO:0000256" key="1">
    <source>
        <dbReference type="ARBA" id="ARBA00004123"/>
    </source>
</evidence>
<keyword evidence="8" id="KW-0238">DNA-binding</keyword>
<feature type="domain" description="C2H2-type" evidence="13">
    <location>
        <begin position="375"/>
        <end position="403"/>
    </location>
</feature>
<feature type="domain" description="C2H2-type" evidence="13">
    <location>
        <begin position="460"/>
        <end position="487"/>
    </location>
</feature>
<comment type="subcellular location">
    <subcellularLocation>
        <location evidence="1">Nucleus</location>
    </subcellularLocation>
</comment>
<reference evidence="14" key="1">
    <citation type="submission" date="2021-01" db="EMBL/GenBank/DDBJ databases">
        <authorList>
            <person name="Zahm M."/>
            <person name="Roques C."/>
            <person name="Cabau C."/>
            <person name="Klopp C."/>
            <person name="Donnadieu C."/>
            <person name="Jouanno E."/>
            <person name="Lampietro C."/>
            <person name="Louis A."/>
            <person name="Herpin A."/>
            <person name="Echchiki A."/>
            <person name="Berthelot C."/>
            <person name="Parey E."/>
            <person name="Roest-Crollius H."/>
            <person name="Braasch I."/>
            <person name="Postlethwait J."/>
            <person name="Bobe J."/>
            <person name="Montfort J."/>
            <person name="Bouchez O."/>
            <person name="Begum T."/>
            <person name="Mejri S."/>
            <person name="Adams A."/>
            <person name="Chen W.-J."/>
            <person name="Guiguen Y."/>
        </authorList>
    </citation>
    <scope>NUCLEOTIDE SEQUENCE</scope>
    <source>
        <strain evidence="14">YG-15Mar2019-1</strain>
        <tissue evidence="14">Brain</tissue>
    </source>
</reference>
<dbReference type="PROSITE" id="PS50157">
    <property type="entry name" value="ZINC_FINGER_C2H2_2"/>
    <property type="match status" value="9"/>
</dbReference>
<feature type="compositionally biased region" description="Polar residues" evidence="12">
    <location>
        <begin position="237"/>
        <end position="248"/>
    </location>
</feature>
<evidence type="ECO:0000256" key="2">
    <source>
        <dbReference type="ARBA" id="ARBA00006991"/>
    </source>
</evidence>
<dbReference type="PANTHER" id="PTHR14196">
    <property type="entry name" value="ODD-SKIPPED - RELATED"/>
    <property type="match status" value="1"/>
</dbReference>
<organism evidence="14 15">
    <name type="scientific">Megalops atlanticus</name>
    <name type="common">Tarpon</name>
    <name type="synonym">Clupea gigantea</name>
    <dbReference type="NCBI Taxonomy" id="7932"/>
    <lineage>
        <taxon>Eukaryota</taxon>
        <taxon>Metazoa</taxon>
        <taxon>Chordata</taxon>
        <taxon>Craniata</taxon>
        <taxon>Vertebrata</taxon>
        <taxon>Euteleostomi</taxon>
        <taxon>Actinopterygii</taxon>
        <taxon>Neopterygii</taxon>
        <taxon>Teleostei</taxon>
        <taxon>Elopiformes</taxon>
        <taxon>Megalopidae</taxon>
        <taxon>Megalops</taxon>
    </lineage>
</organism>
<evidence type="ECO:0000256" key="12">
    <source>
        <dbReference type="SAM" id="MobiDB-lite"/>
    </source>
</evidence>
<dbReference type="FunFam" id="3.30.160.60:FF:000557">
    <property type="entry name" value="zinc finger and SCAN domain-containing protein 29"/>
    <property type="match status" value="1"/>
</dbReference>
<feature type="region of interest" description="Disordered" evidence="12">
    <location>
        <begin position="211"/>
        <end position="248"/>
    </location>
</feature>
<dbReference type="FunFam" id="3.30.160.60:FF:000478">
    <property type="entry name" value="Zinc finger protein 133"/>
    <property type="match status" value="2"/>
</dbReference>
<keyword evidence="15" id="KW-1185">Reference proteome</keyword>
<dbReference type="FunFam" id="3.30.160.60:FF:000188">
    <property type="entry name" value="Zinc finger protein 787"/>
    <property type="match status" value="1"/>
</dbReference>
<feature type="compositionally biased region" description="Basic and acidic residues" evidence="12">
    <location>
        <begin position="224"/>
        <end position="235"/>
    </location>
</feature>
<feature type="domain" description="C2H2-type" evidence="13">
    <location>
        <begin position="263"/>
        <end position="290"/>
    </location>
</feature>
<protein>
    <recommendedName>
        <fullName evidence="13">C2H2-type domain-containing protein</fullName>
    </recommendedName>
</protein>
<dbReference type="SMART" id="SM00355">
    <property type="entry name" value="ZnF_C2H2"/>
    <property type="match status" value="9"/>
</dbReference>
<proteinExistence type="inferred from homology"/>
<dbReference type="AlphaFoldDB" id="A0A9D3QFF7"/>
<feature type="domain" description="C2H2-type" evidence="13">
    <location>
        <begin position="432"/>
        <end position="459"/>
    </location>
</feature>
<keyword evidence="9" id="KW-0804">Transcription</keyword>
<dbReference type="InterPro" id="IPR036236">
    <property type="entry name" value="Znf_C2H2_sf"/>
</dbReference>
<dbReference type="FunFam" id="3.30.160.60:FF:000212">
    <property type="entry name" value="zinc finger protein 382 isoform X2"/>
    <property type="match status" value="1"/>
</dbReference>
<evidence type="ECO:0000256" key="5">
    <source>
        <dbReference type="ARBA" id="ARBA00022771"/>
    </source>
</evidence>
<feature type="compositionally biased region" description="Polar residues" evidence="12">
    <location>
        <begin position="211"/>
        <end position="223"/>
    </location>
</feature>
<dbReference type="Pfam" id="PF00096">
    <property type="entry name" value="zf-C2H2"/>
    <property type="match status" value="7"/>
</dbReference>
<gene>
    <name evidence="14" type="ORF">MATL_G00039030</name>
</gene>
<evidence type="ECO:0000313" key="14">
    <source>
        <dbReference type="EMBL" id="KAG7488863.1"/>
    </source>
</evidence>
<dbReference type="EMBL" id="JAFDVH010000002">
    <property type="protein sequence ID" value="KAG7488863.1"/>
    <property type="molecule type" value="Genomic_DNA"/>
</dbReference>
<dbReference type="InterPro" id="IPR050717">
    <property type="entry name" value="C2H2-ZF_Transcription_Reg"/>
</dbReference>
<dbReference type="Gene3D" id="3.30.160.60">
    <property type="entry name" value="Classic Zinc Finger"/>
    <property type="match status" value="8"/>
</dbReference>
<accession>A0A9D3QFF7</accession>
<evidence type="ECO:0000256" key="11">
    <source>
        <dbReference type="PROSITE-ProRule" id="PRU00042"/>
    </source>
</evidence>
<dbReference type="PANTHER" id="PTHR14196:SF15">
    <property type="entry name" value="OOCYTE ZINC FINGER PROTEIN XLCOF7.1-LIKE"/>
    <property type="match status" value="1"/>
</dbReference>
<keyword evidence="7" id="KW-0805">Transcription regulation</keyword>
<dbReference type="PROSITE" id="PS00028">
    <property type="entry name" value="ZINC_FINGER_C2H2_1"/>
    <property type="match status" value="9"/>
</dbReference>
<comment type="caution">
    <text evidence="14">The sequence shown here is derived from an EMBL/GenBank/DDBJ whole genome shotgun (WGS) entry which is preliminary data.</text>
</comment>
<sequence>MMQAEVCVKQDTEATPPELSLQLRIKHEEEAVHMAEPECPAGLHTLGPECVTAHSGELQFCAAVSSRMMQAGVCVKQDTEAAPPELPLQPRIKQEEEAVHMAEPAHHTATPFIKTETDLIPTCTEDIIKKECLDSPELGYVPHLQPDQIKVETEDEDYIKQEQVSDIKDFRLVEIKCNLLNCDSNHSMVMKGAGADCKAKTEPWQYGGELSTNDAGLSDVQTQKADDTSHLREIHNGGNQSSSAEKNQCLSDTYKKSPSEKPYKCVQCGKYYNWETNLKRHQRIHSGENPWKCNQCGKYFDRESYLKRHQSIHLADQTYKCIQCGKNYKSLSHLKGHCSVHSDDNPHKCVQCGKGFNDAYSLKLHLRIHTGEKPYKCTQCEKCFSQTSHLYDHHQRIHSVVRPYDCTHCGKRFSLLSYLNRHQRIHSVEKPYDCSHCGKGFSLPSELKRHQEIHSGEKPYDCTQCGKCFRLLSHLNEHQKSHSGEKPYKCMHCEKSFKRKFNLKTHQRVHSGGET</sequence>
<evidence type="ECO:0000313" key="15">
    <source>
        <dbReference type="Proteomes" id="UP001046870"/>
    </source>
</evidence>
<evidence type="ECO:0000256" key="10">
    <source>
        <dbReference type="ARBA" id="ARBA00023242"/>
    </source>
</evidence>
<evidence type="ECO:0000256" key="3">
    <source>
        <dbReference type="ARBA" id="ARBA00022723"/>
    </source>
</evidence>
<keyword evidence="5 11" id="KW-0863">Zinc-finger</keyword>
<dbReference type="SUPFAM" id="SSF57667">
    <property type="entry name" value="beta-beta-alpha zinc fingers"/>
    <property type="match status" value="5"/>
</dbReference>
<keyword evidence="4" id="KW-0677">Repeat</keyword>
<dbReference type="Proteomes" id="UP001046870">
    <property type="component" value="Chromosome 2"/>
</dbReference>
<evidence type="ECO:0000256" key="4">
    <source>
        <dbReference type="ARBA" id="ARBA00022737"/>
    </source>
</evidence>
<feature type="domain" description="C2H2-type" evidence="13">
    <location>
        <begin position="404"/>
        <end position="431"/>
    </location>
</feature>
<feature type="domain" description="C2H2-type" evidence="13">
    <location>
        <begin position="488"/>
        <end position="515"/>
    </location>
</feature>
<keyword evidence="10" id="KW-0539">Nucleus</keyword>
<feature type="domain" description="C2H2-type" evidence="13">
    <location>
        <begin position="319"/>
        <end position="346"/>
    </location>
</feature>
<name>A0A9D3QFF7_MEGAT</name>
<dbReference type="InterPro" id="IPR013087">
    <property type="entry name" value="Znf_C2H2_type"/>
</dbReference>
<comment type="similarity">
    <text evidence="2">Belongs to the krueppel C2H2-type zinc-finger protein family.</text>
</comment>
<evidence type="ECO:0000256" key="8">
    <source>
        <dbReference type="ARBA" id="ARBA00023125"/>
    </source>
</evidence>
<dbReference type="GO" id="GO:0008270">
    <property type="term" value="F:zinc ion binding"/>
    <property type="evidence" value="ECO:0007669"/>
    <property type="project" value="UniProtKB-KW"/>
</dbReference>
<dbReference type="FunFam" id="3.30.160.60:FF:000690">
    <property type="entry name" value="Zinc finger protein 354C"/>
    <property type="match status" value="2"/>
</dbReference>
<feature type="domain" description="C2H2-type" evidence="13">
    <location>
        <begin position="347"/>
        <end position="374"/>
    </location>
</feature>
<dbReference type="GO" id="GO:0000981">
    <property type="term" value="F:DNA-binding transcription factor activity, RNA polymerase II-specific"/>
    <property type="evidence" value="ECO:0007669"/>
    <property type="project" value="TreeGrafter"/>
</dbReference>
<evidence type="ECO:0000256" key="9">
    <source>
        <dbReference type="ARBA" id="ARBA00023163"/>
    </source>
</evidence>
<dbReference type="GO" id="GO:0005634">
    <property type="term" value="C:nucleus"/>
    <property type="evidence" value="ECO:0007669"/>
    <property type="project" value="UniProtKB-SubCell"/>
</dbReference>
<dbReference type="GO" id="GO:0000977">
    <property type="term" value="F:RNA polymerase II transcription regulatory region sequence-specific DNA binding"/>
    <property type="evidence" value="ECO:0007669"/>
    <property type="project" value="TreeGrafter"/>
</dbReference>
<evidence type="ECO:0000259" key="13">
    <source>
        <dbReference type="PROSITE" id="PS50157"/>
    </source>
</evidence>
<evidence type="ECO:0000256" key="7">
    <source>
        <dbReference type="ARBA" id="ARBA00023015"/>
    </source>
</evidence>
<feature type="domain" description="C2H2-type" evidence="13">
    <location>
        <begin position="291"/>
        <end position="318"/>
    </location>
</feature>
<dbReference type="FunFam" id="3.30.160.60:FF:001343">
    <property type="entry name" value="Zinc finger protein 568"/>
    <property type="match status" value="1"/>
</dbReference>
<keyword evidence="3" id="KW-0479">Metal-binding</keyword>
<keyword evidence="6" id="KW-0862">Zinc</keyword>